<evidence type="ECO:0000256" key="1">
    <source>
        <dbReference type="SAM" id="Phobius"/>
    </source>
</evidence>
<protein>
    <submittedName>
        <fullName evidence="2">Uncharacterized protein</fullName>
    </submittedName>
</protein>
<keyword evidence="1" id="KW-1133">Transmembrane helix</keyword>
<accession>A0A0K2V358</accession>
<organism evidence="2">
    <name type="scientific">Lepeophtheirus salmonis</name>
    <name type="common">Salmon louse</name>
    <name type="synonym">Caligus salmonis</name>
    <dbReference type="NCBI Taxonomy" id="72036"/>
    <lineage>
        <taxon>Eukaryota</taxon>
        <taxon>Metazoa</taxon>
        <taxon>Ecdysozoa</taxon>
        <taxon>Arthropoda</taxon>
        <taxon>Crustacea</taxon>
        <taxon>Multicrustacea</taxon>
        <taxon>Hexanauplia</taxon>
        <taxon>Copepoda</taxon>
        <taxon>Siphonostomatoida</taxon>
        <taxon>Caligidae</taxon>
        <taxon>Lepeophtheirus</taxon>
    </lineage>
</organism>
<proteinExistence type="predicted"/>
<evidence type="ECO:0000313" key="2">
    <source>
        <dbReference type="EMBL" id="CDW44760.1"/>
    </source>
</evidence>
<name>A0A0K2V358_LEPSM</name>
<feature type="transmembrane region" description="Helical" evidence="1">
    <location>
        <begin position="12"/>
        <end position="30"/>
    </location>
</feature>
<keyword evidence="1" id="KW-0812">Transmembrane</keyword>
<sequence>LTLRYIRINSVIHIVIQHIEFIIFIFTYTVKKNSRKATSSNVSILRLHLRNWDPHRIGRASDIYP</sequence>
<dbReference type="AlphaFoldDB" id="A0A0K2V358"/>
<dbReference type="EMBL" id="HACA01027399">
    <property type="protein sequence ID" value="CDW44760.1"/>
    <property type="molecule type" value="Transcribed_RNA"/>
</dbReference>
<feature type="non-terminal residue" evidence="2">
    <location>
        <position position="1"/>
    </location>
</feature>
<keyword evidence="1" id="KW-0472">Membrane</keyword>
<reference evidence="2" key="1">
    <citation type="submission" date="2014-05" db="EMBL/GenBank/DDBJ databases">
        <authorList>
            <person name="Chronopoulou M."/>
        </authorList>
    </citation>
    <scope>NUCLEOTIDE SEQUENCE</scope>
    <source>
        <tissue evidence="2">Whole organism</tissue>
    </source>
</reference>